<dbReference type="AlphaFoldDB" id="A0A964UYY1"/>
<evidence type="ECO:0000256" key="1">
    <source>
        <dbReference type="SAM" id="MobiDB-lite"/>
    </source>
</evidence>
<reference evidence="2" key="1">
    <citation type="submission" date="2018-10" db="EMBL/GenBank/DDBJ databases">
        <title>Iterative Subtractive Binning of Freshwater Chronoseries Metagenomes Recovers Nearly Complete Genomes from over Four Hundred Novel Species.</title>
        <authorList>
            <person name="Rodriguez-R L.M."/>
            <person name="Tsementzi D."/>
            <person name="Luo C."/>
            <person name="Konstantinidis K.T."/>
        </authorList>
    </citation>
    <scope>NUCLEOTIDE SEQUENCE</scope>
    <source>
        <strain evidence="2">WB7_6_001</strain>
    </source>
</reference>
<organism evidence="2 3">
    <name type="scientific">Candidatus Fonsibacter lacus</name>
    <dbReference type="NCBI Taxonomy" id="2576439"/>
    <lineage>
        <taxon>Bacteria</taxon>
        <taxon>Pseudomonadati</taxon>
        <taxon>Pseudomonadota</taxon>
        <taxon>Alphaproteobacteria</taxon>
        <taxon>Candidatus Pelagibacterales</taxon>
        <taxon>Candidatus Pelagibacterales incertae sedis</taxon>
        <taxon>Candidatus Fonsibacter</taxon>
    </lineage>
</organism>
<gene>
    <name evidence="2" type="ORF">EBV32_00110</name>
</gene>
<dbReference type="EMBL" id="RGET01000001">
    <property type="protein sequence ID" value="NBN87490.1"/>
    <property type="molecule type" value="Genomic_DNA"/>
</dbReference>
<evidence type="ECO:0000313" key="2">
    <source>
        <dbReference type="EMBL" id="NBN87490.1"/>
    </source>
</evidence>
<proteinExistence type="predicted"/>
<accession>A0A964UYY1</accession>
<name>A0A964UYY1_9PROT</name>
<evidence type="ECO:0000313" key="3">
    <source>
        <dbReference type="Proteomes" id="UP000713222"/>
    </source>
</evidence>
<feature type="region of interest" description="Disordered" evidence="1">
    <location>
        <begin position="581"/>
        <end position="619"/>
    </location>
</feature>
<dbReference type="Proteomes" id="UP000713222">
    <property type="component" value="Unassembled WGS sequence"/>
</dbReference>
<sequence length="809" mass="87852">MTFSGPENIVAIEPISIFRAQSDLGTPPLEDAAASGDSSLDSEQVAAVLGEPVPIVFGRRVDGVGGVFVSPKATEARYANNAVSNELTVNLELVLSEGELPLLQIRDVFQRACRVGTWAQAYDARAGSWNPGNATTVVAGKTPWNCPVYCGTSGSYEDITTLSYTNTHADADDTWNKQVHAFVRQGLQVTRILDSVYGSSNNYVDLVLYLLDKTKRVSDTLIDSAAMLTAAEFTNENGFFFNGILQESQNLEDWLYDTSIGFLLRFSDRDGKKILKPRLPINEDFTIKTTAITPVFGFTEEHIVPGSFQIDYVPLSDRIPTCIVVLWRQQPDDDIGIIRNTEVRFEGEALTGPYEQRDLSAYCTSEDHAVKVGTYLLARRKYITHNLRISVKPDAYNSTLELGDIVRVQLRRETDAIDFSLHDYFYEVERINKNTSGIVDLDLTHFPIDGQNRSLVALKVAEAVGEGYEMPTGRSNFSCDLAGRRTDTSTITELPDPDPPVIPDPDNFEYNAPKATITTDTTPLTLNGVNIPGTRNDNLNSLGGVLASGSINNPEDPVEEQAPDITGATGDFGRPVNGDDLETAPPCPDGRVTWYKRPKDGGERTQLQQDDITGSGTSTYTVGTDDIDYVLEADTQCPDPSSPDGYGSPLTQTTGPVEANYNFYNYVRWTGELVAPGGTTQTTSGWFNISAGNMAATIGPVFGCALFGVPLESDSLTTCPPIGPVNWRSVSTTVNKGTNPTGYYAIGGLAVYDKFAPVNANACSNSIAVQWGGTVENRVISVSGKWEFSVNGSTVAAVWEGRTDQSEGE</sequence>
<comment type="caution">
    <text evidence="2">The sequence shown here is derived from an EMBL/GenBank/DDBJ whole genome shotgun (WGS) entry which is preliminary data.</text>
</comment>
<protein>
    <submittedName>
        <fullName evidence="2">Uncharacterized protein</fullName>
    </submittedName>
</protein>